<evidence type="ECO:0000256" key="6">
    <source>
        <dbReference type="HAMAP-Rule" id="MF_02084"/>
    </source>
</evidence>
<dbReference type="AlphaFoldDB" id="A0ABD5TCF4"/>
<dbReference type="GO" id="GO:0019878">
    <property type="term" value="P:lysine biosynthetic process via aminoadipic acid"/>
    <property type="evidence" value="ECO:0007669"/>
    <property type="project" value="UniProtKB-UniRule"/>
</dbReference>
<dbReference type="EC" id="2.6.1.124" evidence="6"/>
<comment type="similarity">
    <text evidence="6">Belongs to the class-III pyridoxal-phosphate-dependent aminotransferase family. LysJ subfamily.</text>
</comment>
<dbReference type="HAMAP" id="MF_02084">
    <property type="entry name" value="LysJ_aminotrans_3"/>
    <property type="match status" value="1"/>
</dbReference>
<comment type="pathway">
    <text evidence="6">Amino-acid biosynthesis; L-lysine biosynthesis via AAA pathway; L-lysine from L-alpha-aminoadipate (Thermus route): step 4/5.</text>
</comment>
<dbReference type="GO" id="GO:0005737">
    <property type="term" value="C:cytoplasm"/>
    <property type="evidence" value="ECO:0007669"/>
    <property type="project" value="UniProtKB-SubCell"/>
</dbReference>
<dbReference type="SUPFAM" id="SSF53383">
    <property type="entry name" value="PLP-dependent transferases"/>
    <property type="match status" value="1"/>
</dbReference>
<feature type="modified residue" description="N6-(pyridoxal phosphate)lysine" evidence="6">
    <location>
        <position position="246"/>
    </location>
</feature>
<dbReference type="EMBL" id="JBHSWX010000012">
    <property type="protein sequence ID" value="MFC6786941.1"/>
    <property type="molecule type" value="Genomic_DNA"/>
</dbReference>
<evidence type="ECO:0000256" key="4">
    <source>
        <dbReference type="ARBA" id="ARBA00022679"/>
    </source>
</evidence>
<comment type="subcellular location">
    <subcellularLocation>
        <location evidence="6">Cytoplasm</location>
    </subcellularLocation>
</comment>
<keyword evidence="5 6" id="KW-0663">Pyridoxal phosphate</keyword>
<feature type="binding site" evidence="6">
    <location>
        <position position="272"/>
    </location>
    <ligand>
        <name>substrate</name>
    </ligand>
</feature>
<dbReference type="Proteomes" id="UP001596443">
    <property type="component" value="Unassembled WGS sequence"/>
</dbReference>
<evidence type="ECO:0000313" key="7">
    <source>
        <dbReference type="EMBL" id="MFC6786941.1"/>
    </source>
</evidence>
<keyword evidence="8" id="KW-1185">Reference proteome</keyword>
<evidence type="ECO:0000256" key="3">
    <source>
        <dbReference type="ARBA" id="ARBA00022605"/>
    </source>
</evidence>
<comment type="cofactor">
    <cofactor evidence="6">
        <name>pyridoxal 5'-phosphate</name>
        <dbReference type="ChEBI" id="CHEBI:597326"/>
    </cofactor>
    <text evidence="6">Binds 1 pyridoxal phosphate per subunit.</text>
</comment>
<reference evidence="7 8" key="1">
    <citation type="journal article" date="2019" name="Int. J. Syst. Evol. Microbiol.">
        <title>The Global Catalogue of Microorganisms (GCM) 10K type strain sequencing project: providing services to taxonomists for standard genome sequencing and annotation.</title>
        <authorList>
            <consortium name="The Broad Institute Genomics Platform"/>
            <consortium name="The Broad Institute Genome Sequencing Center for Infectious Disease"/>
            <person name="Wu L."/>
            <person name="Ma J."/>
        </authorList>
    </citation>
    <scope>NUCLEOTIDE SEQUENCE [LARGE SCALE GENOMIC DNA]</scope>
    <source>
        <strain evidence="7 8">SYNS20</strain>
    </source>
</reference>
<dbReference type="GO" id="GO:0042450">
    <property type="term" value="P:L-arginine biosynthetic process via ornithine"/>
    <property type="evidence" value="ECO:0007669"/>
    <property type="project" value="UniProtKB-UniRule"/>
</dbReference>
<comment type="subunit">
    <text evidence="6">Homodimer.</text>
</comment>
<comment type="function">
    <text evidence="6">Involved in both the arginine and lysine biosynthetic pathways.</text>
</comment>
<keyword evidence="6" id="KW-0055">Arginine biosynthesis</keyword>
<evidence type="ECO:0000256" key="1">
    <source>
        <dbReference type="ARBA" id="ARBA00022490"/>
    </source>
</evidence>
<dbReference type="PANTHER" id="PTHR11986">
    <property type="entry name" value="AMINOTRANSFERASE CLASS III"/>
    <property type="match status" value="1"/>
</dbReference>
<keyword evidence="3 6" id="KW-0028">Amino-acid biosynthesis</keyword>
<dbReference type="InterPro" id="IPR049704">
    <property type="entry name" value="Aminotrans_3_PPA_site"/>
</dbReference>
<dbReference type="Gene3D" id="3.90.1150.10">
    <property type="entry name" value="Aspartate Aminotransferase, domain 1"/>
    <property type="match status" value="1"/>
</dbReference>
<gene>
    <name evidence="6" type="primary">lysJ</name>
    <name evidence="7" type="ORF">ACFQFD_13340</name>
</gene>
<dbReference type="InterPro" id="IPR050103">
    <property type="entry name" value="Class-III_PLP-dep_AT"/>
</dbReference>
<dbReference type="PIRSF" id="PIRSF000521">
    <property type="entry name" value="Transaminase_4ab_Lys_Orn"/>
    <property type="match status" value="1"/>
</dbReference>
<organism evidence="7 8">
    <name type="scientific">Halobaculum halobium</name>
    <dbReference type="NCBI Taxonomy" id="3032281"/>
    <lineage>
        <taxon>Archaea</taxon>
        <taxon>Methanobacteriati</taxon>
        <taxon>Methanobacteriota</taxon>
        <taxon>Stenosarchaea group</taxon>
        <taxon>Halobacteria</taxon>
        <taxon>Halobacteriales</taxon>
        <taxon>Haloferacaceae</taxon>
        <taxon>Halobaculum</taxon>
    </lineage>
</organism>
<keyword evidence="4 6" id="KW-0808">Transferase</keyword>
<evidence type="ECO:0000313" key="8">
    <source>
        <dbReference type="Proteomes" id="UP001596443"/>
    </source>
</evidence>
<evidence type="ECO:0000256" key="5">
    <source>
        <dbReference type="ARBA" id="ARBA00022898"/>
    </source>
</evidence>
<dbReference type="FunFam" id="3.40.640.10:FF:000004">
    <property type="entry name" value="Acetylornithine aminotransferase"/>
    <property type="match status" value="1"/>
</dbReference>
<name>A0ABD5TCF4_9EURY</name>
<proteinExistence type="inferred from homology"/>
<dbReference type="GO" id="GO:0008483">
    <property type="term" value="F:transaminase activity"/>
    <property type="evidence" value="ECO:0007669"/>
    <property type="project" value="UniProtKB-UniRule"/>
</dbReference>
<evidence type="ECO:0000256" key="2">
    <source>
        <dbReference type="ARBA" id="ARBA00022576"/>
    </source>
</evidence>
<dbReference type="Pfam" id="PF00202">
    <property type="entry name" value="Aminotran_3"/>
    <property type="match status" value="1"/>
</dbReference>
<keyword evidence="1 6" id="KW-0963">Cytoplasm</keyword>
<dbReference type="PROSITE" id="PS00600">
    <property type="entry name" value="AA_TRANSFER_CLASS_3"/>
    <property type="match status" value="1"/>
</dbReference>
<dbReference type="InterPro" id="IPR005814">
    <property type="entry name" value="Aminotrans_3"/>
</dbReference>
<keyword evidence="2 6" id="KW-0032">Aminotransferase</keyword>
<accession>A0ABD5TCF4</accession>
<sequence length="387" mass="40725">MSTFEDLSDAGEGFVFSEKPIQIESGEGVHLTASDGTEYLDFGASYACAPLGHCPPVVVDAVQEQAAELLYVQASYPNSARTELYERLGAVAPGDISKVWLCNSGTEANEAAMKFARSATGREKIVATKRGFHGRTLGALAMTWKKKYRAPFEPVAGGVEFVDYGDEEALAEAVDDETAAVFLEPVQGEGGINPAGAEYLQSARDLTEDAGAALVFDEIQTGMGRTGDLWACEGVGVEPDILTTAKGIASGLPLGATLCADWIADGAASHGSTFSGNPVVAAAANATLDELVANDVPGHAAMVGEYLTTQLAEAVEEHDLPVREVRGDGLMIGIEVKRGANRYLRDLALNHQILALPAGRSVLRLLPPLVINEGHAREVVDALTEVL</sequence>
<comment type="catalytic activity">
    <reaction evidence="6">
        <text>[amino-group carrier protein]-C-terminal-gamma-(L-ornithyl)-L-glutamate + 2-oxoglutarate = [amino-group carrier protein]-C-terminal-gamma-(L-glutamyl-5-semialdehyde)-L-glutamate + L-glutamate</text>
        <dbReference type="Rhea" id="RHEA:52672"/>
        <dbReference type="Rhea" id="RHEA-COMP:13327"/>
        <dbReference type="Rhea" id="RHEA-COMP:13328"/>
        <dbReference type="ChEBI" id="CHEBI:16810"/>
        <dbReference type="ChEBI" id="CHEBI:29985"/>
        <dbReference type="ChEBI" id="CHEBI:136761"/>
        <dbReference type="ChEBI" id="CHEBI:136763"/>
        <dbReference type="EC" id="2.6.1.124"/>
    </reaction>
</comment>
<comment type="caution">
    <text evidence="7">The sequence shown here is derived from an EMBL/GenBank/DDBJ whole genome shotgun (WGS) entry which is preliminary data.</text>
</comment>
<protein>
    <recommendedName>
        <fullName evidence="6">Putative [LysW]-aminoadipate semialdehyde/glutamate semialdehyde transaminase</fullName>
        <ecNumber evidence="6">2.6.1.118</ecNumber>
        <ecNumber evidence="6">2.6.1.124</ecNumber>
    </recommendedName>
</protein>
<dbReference type="GeneID" id="81210043"/>
<feature type="binding site" evidence="6">
    <location>
        <position position="273"/>
    </location>
    <ligand>
        <name>pyridoxal 5'-phosphate</name>
        <dbReference type="ChEBI" id="CHEBI:597326"/>
    </ligand>
</feature>
<dbReference type="EC" id="2.6.1.118" evidence="6"/>
<feature type="binding site" evidence="6">
    <location>
        <begin position="217"/>
        <end position="220"/>
    </location>
    <ligand>
        <name>pyridoxal 5'-phosphate</name>
        <dbReference type="ChEBI" id="CHEBI:597326"/>
    </ligand>
</feature>
<feature type="binding site" evidence="6">
    <location>
        <position position="132"/>
    </location>
    <ligand>
        <name>pyridoxal 5'-phosphate</name>
        <dbReference type="ChEBI" id="CHEBI:597326"/>
    </ligand>
</feature>
<keyword evidence="6" id="KW-0457">Lysine biosynthesis</keyword>
<dbReference type="RefSeq" id="WP_284061135.1">
    <property type="nucleotide sequence ID" value="NZ_CP126158.1"/>
</dbReference>
<dbReference type="PANTHER" id="PTHR11986:SF79">
    <property type="entry name" value="ACETYLORNITHINE AMINOTRANSFERASE, MITOCHONDRIAL"/>
    <property type="match status" value="1"/>
</dbReference>
<comment type="pathway">
    <text evidence="6">Amino-acid biosynthesis; L-arginine biosynthesis.</text>
</comment>
<dbReference type="Gene3D" id="3.40.640.10">
    <property type="entry name" value="Type I PLP-dependent aspartate aminotransferase-like (Major domain)"/>
    <property type="match status" value="1"/>
</dbReference>
<feature type="binding site" evidence="6">
    <location>
        <begin position="105"/>
        <end position="106"/>
    </location>
    <ligand>
        <name>pyridoxal 5'-phosphate</name>
        <dbReference type="ChEBI" id="CHEBI:597326"/>
    </ligand>
</feature>
<feature type="binding site" evidence="6">
    <location>
        <position position="135"/>
    </location>
    <ligand>
        <name>substrate</name>
    </ligand>
</feature>
<dbReference type="InterPro" id="IPR015421">
    <property type="entry name" value="PyrdxlP-dep_Trfase_major"/>
</dbReference>
<dbReference type="InterPro" id="IPR015424">
    <property type="entry name" value="PyrdxlP-dep_Trfase"/>
</dbReference>
<dbReference type="InterPro" id="IPR037537">
    <property type="entry name" value="LysJ"/>
</dbReference>
<dbReference type="CDD" id="cd00610">
    <property type="entry name" value="OAT_like"/>
    <property type="match status" value="1"/>
</dbReference>
<dbReference type="InterPro" id="IPR015422">
    <property type="entry name" value="PyrdxlP-dep_Trfase_small"/>
</dbReference>
<comment type="catalytic activity">
    <reaction evidence="6">
        <text>[amino-group carrier protein]-C-terminal-gamma-(L-lysyl)-L-glutamate + 2-oxoglutarate = [amino-group carrier protein]-C-terminal-N-(1-carboxy-5-oxopentan-1-yl)-L-glutamine + L-glutamate</text>
        <dbReference type="Rhea" id="RHEA:41952"/>
        <dbReference type="Rhea" id="RHEA-COMP:9714"/>
        <dbReference type="Rhea" id="RHEA-COMP:9715"/>
        <dbReference type="ChEBI" id="CHEBI:16810"/>
        <dbReference type="ChEBI" id="CHEBI:29985"/>
        <dbReference type="ChEBI" id="CHEBI:78501"/>
        <dbReference type="ChEBI" id="CHEBI:78526"/>
        <dbReference type="EC" id="2.6.1.118"/>
    </reaction>
</comment>